<dbReference type="InterPro" id="IPR013087">
    <property type="entry name" value="Znf_C2H2_type"/>
</dbReference>
<dbReference type="Gene3D" id="3.30.160.60">
    <property type="entry name" value="Classic Zinc Finger"/>
    <property type="match status" value="1"/>
</dbReference>
<evidence type="ECO:0000256" key="9">
    <source>
        <dbReference type="ARBA" id="ARBA00038064"/>
    </source>
</evidence>
<keyword evidence="6 10" id="KW-0863">Zinc-finger</keyword>
<dbReference type="GO" id="GO:0008270">
    <property type="term" value="F:zinc ion binding"/>
    <property type="evidence" value="ECO:0007669"/>
    <property type="project" value="UniProtKB-KW"/>
</dbReference>
<evidence type="ECO:0000256" key="6">
    <source>
        <dbReference type="ARBA" id="ARBA00022771"/>
    </source>
</evidence>
<dbReference type="InterPro" id="IPR051879">
    <property type="entry name" value="C2H2-ZF_Maturation_Protein"/>
</dbReference>
<dbReference type="AlphaFoldDB" id="A0A420HJ33"/>
<dbReference type="PROSITE" id="PS00028">
    <property type="entry name" value="ZINC_FINGER_C2H2_1"/>
    <property type="match status" value="1"/>
</dbReference>
<feature type="domain" description="C2H2-type" evidence="12">
    <location>
        <begin position="50"/>
        <end position="79"/>
    </location>
</feature>
<dbReference type="GO" id="GO:0003676">
    <property type="term" value="F:nucleic acid binding"/>
    <property type="evidence" value="ECO:0007669"/>
    <property type="project" value="InterPro"/>
</dbReference>
<dbReference type="PROSITE" id="PS50157">
    <property type="entry name" value="ZINC_FINGER_C2H2_2"/>
    <property type="match status" value="1"/>
</dbReference>
<evidence type="ECO:0000256" key="10">
    <source>
        <dbReference type="PROSITE-ProRule" id="PRU00042"/>
    </source>
</evidence>
<dbReference type="PANTHER" id="PTHR46095">
    <property type="entry name" value="ZINC FINGER PROTEIN 593"/>
    <property type="match status" value="1"/>
</dbReference>
<protein>
    <submittedName>
        <fullName evidence="13">Zinc finger protein bud20</fullName>
    </submittedName>
</protein>
<dbReference type="Proteomes" id="UP000283383">
    <property type="component" value="Unassembled WGS sequence"/>
</dbReference>
<keyword evidence="7" id="KW-0862">Zinc</keyword>
<dbReference type="GO" id="GO:0005737">
    <property type="term" value="C:cytoplasm"/>
    <property type="evidence" value="ECO:0007669"/>
    <property type="project" value="UniProtKB-SubCell"/>
</dbReference>
<feature type="compositionally biased region" description="Basic and acidic residues" evidence="11">
    <location>
        <begin position="17"/>
        <end position="39"/>
    </location>
</feature>
<comment type="caution">
    <text evidence="13">The sequence shown here is derived from an EMBL/GenBank/DDBJ whole genome shotgun (WGS) entry which is preliminary data.</text>
</comment>
<accession>A0A420HJ33</accession>
<sequence>MAIKQKSTMTKTRRRKRDIDQISEDIRSPKHLEQHKNAKSAEDLPAFGLHYCVECAKWFESENSMVSHRKGSTHKRQVKALKEEPYTQKEAEAAIGLRIDNGSRRSQQEKPEILEVNMENC</sequence>
<dbReference type="SMART" id="SM00451">
    <property type="entry name" value="ZnF_U1"/>
    <property type="match status" value="1"/>
</dbReference>
<keyword evidence="4" id="KW-0690">Ribosome biogenesis</keyword>
<organism evidence="13 14">
    <name type="scientific">Golovinomyces cichoracearum</name>
    <dbReference type="NCBI Taxonomy" id="62708"/>
    <lineage>
        <taxon>Eukaryota</taxon>
        <taxon>Fungi</taxon>
        <taxon>Dikarya</taxon>
        <taxon>Ascomycota</taxon>
        <taxon>Pezizomycotina</taxon>
        <taxon>Leotiomycetes</taxon>
        <taxon>Erysiphales</taxon>
        <taxon>Erysiphaceae</taxon>
        <taxon>Golovinomyces</taxon>
    </lineage>
</organism>
<keyword evidence="14" id="KW-1185">Reference proteome</keyword>
<feature type="region of interest" description="Disordered" evidence="11">
    <location>
        <begin position="99"/>
        <end position="121"/>
    </location>
</feature>
<comment type="subcellular location">
    <subcellularLocation>
        <location evidence="2">Cytoplasm</location>
    </subcellularLocation>
    <subcellularLocation>
        <location evidence="1">Nucleus</location>
    </subcellularLocation>
</comment>
<dbReference type="EMBL" id="MCBQ01018847">
    <property type="protein sequence ID" value="RKF57430.1"/>
    <property type="molecule type" value="Genomic_DNA"/>
</dbReference>
<evidence type="ECO:0000256" key="4">
    <source>
        <dbReference type="ARBA" id="ARBA00022517"/>
    </source>
</evidence>
<evidence type="ECO:0000256" key="7">
    <source>
        <dbReference type="ARBA" id="ARBA00022833"/>
    </source>
</evidence>
<evidence type="ECO:0000259" key="12">
    <source>
        <dbReference type="PROSITE" id="PS50157"/>
    </source>
</evidence>
<keyword evidence="5" id="KW-0479">Metal-binding</keyword>
<feature type="region of interest" description="Disordered" evidence="11">
    <location>
        <begin position="1"/>
        <end position="39"/>
    </location>
</feature>
<dbReference type="STRING" id="62708.A0A420HJ33"/>
<evidence type="ECO:0000313" key="14">
    <source>
        <dbReference type="Proteomes" id="UP000283383"/>
    </source>
</evidence>
<dbReference type="Pfam" id="PF12171">
    <property type="entry name" value="zf-C2H2_jaz"/>
    <property type="match status" value="1"/>
</dbReference>
<dbReference type="InterPro" id="IPR036236">
    <property type="entry name" value="Znf_C2H2_sf"/>
</dbReference>
<keyword evidence="8" id="KW-0539">Nucleus</keyword>
<evidence type="ECO:0000256" key="3">
    <source>
        <dbReference type="ARBA" id="ARBA00022490"/>
    </source>
</evidence>
<dbReference type="FunFam" id="3.30.160.60:FF:000299">
    <property type="entry name" value="Zinc finger protein 593"/>
    <property type="match status" value="1"/>
</dbReference>
<comment type="similarity">
    <text evidence="9">Belongs to the ZNF593/BUD20 C2H2-type zinc-finger protein family.</text>
</comment>
<keyword evidence="3" id="KW-0963">Cytoplasm</keyword>
<reference evidence="13 14" key="1">
    <citation type="journal article" date="2018" name="BMC Genomics">
        <title>Comparative genome analyses reveal sequence features reflecting distinct modes of host-adaptation between dicot and monocot powdery mildew.</title>
        <authorList>
            <person name="Wu Y."/>
            <person name="Ma X."/>
            <person name="Pan Z."/>
            <person name="Kale S.D."/>
            <person name="Song Y."/>
            <person name="King H."/>
            <person name="Zhang Q."/>
            <person name="Presley C."/>
            <person name="Deng X."/>
            <person name="Wei C.I."/>
            <person name="Xiao S."/>
        </authorList>
    </citation>
    <scope>NUCLEOTIDE SEQUENCE [LARGE SCALE GENOMIC DNA]</scope>
    <source>
        <strain evidence="13">UMSG3</strain>
    </source>
</reference>
<feature type="compositionally biased region" description="Low complexity" evidence="11">
    <location>
        <begin position="1"/>
        <end position="10"/>
    </location>
</feature>
<evidence type="ECO:0000256" key="11">
    <source>
        <dbReference type="SAM" id="MobiDB-lite"/>
    </source>
</evidence>
<dbReference type="GO" id="GO:0005634">
    <property type="term" value="C:nucleus"/>
    <property type="evidence" value="ECO:0007669"/>
    <property type="project" value="UniProtKB-SubCell"/>
</dbReference>
<name>A0A420HJ33_9PEZI</name>
<dbReference type="GO" id="GO:0043021">
    <property type="term" value="F:ribonucleoprotein complex binding"/>
    <property type="evidence" value="ECO:0007669"/>
    <property type="project" value="UniProtKB-ARBA"/>
</dbReference>
<evidence type="ECO:0000256" key="8">
    <source>
        <dbReference type="ARBA" id="ARBA00023242"/>
    </source>
</evidence>
<dbReference type="GO" id="GO:0042254">
    <property type="term" value="P:ribosome biogenesis"/>
    <property type="evidence" value="ECO:0007669"/>
    <property type="project" value="UniProtKB-KW"/>
</dbReference>
<evidence type="ECO:0000256" key="5">
    <source>
        <dbReference type="ARBA" id="ARBA00022723"/>
    </source>
</evidence>
<evidence type="ECO:0000256" key="1">
    <source>
        <dbReference type="ARBA" id="ARBA00004123"/>
    </source>
</evidence>
<evidence type="ECO:0000313" key="13">
    <source>
        <dbReference type="EMBL" id="RKF57430.1"/>
    </source>
</evidence>
<feature type="compositionally biased region" description="Basic residues" evidence="11">
    <location>
        <begin position="67"/>
        <end position="79"/>
    </location>
</feature>
<dbReference type="InterPro" id="IPR022755">
    <property type="entry name" value="Znf_C2H2_jaz"/>
</dbReference>
<gene>
    <name evidence="13" type="ORF">GcM3_188030</name>
</gene>
<dbReference type="InterPro" id="IPR003604">
    <property type="entry name" value="Matrin/U1-like-C_Znf_C2H2"/>
</dbReference>
<feature type="region of interest" description="Disordered" evidence="11">
    <location>
        <begin position="65"/>
        <end position="87"/>
    </location>
</feature>
<evidence type="ECO:0000256" key="2">
    <source>
        <dbReference type="ARBA" id="ARBA00004496"/>
    </source>
</evidence>
<feature type="compositionally biased region" description="Basic and acidic residues" evidence="11">
    <location>
        <begin position="101"/>
        <end position="113"/>
    </location>
</feature>
<dbReference type="PANTHER" id="PTHR46095:SF1">
    <property type="entry name" value="ZINC FINGER PROTEIN 593"/>
    <property type="match status" value="1"/>
</dbReference>
<proteinExistence type="inferred from homology"/>
<dbReference type="SUPFAM" id="SSF57667">
    <property type="entry name" value="beta-beta-alpha zinc fingers"/>
    <property type="match status" value="1"/>
</dbReference>